<feature type="region of interest" description="Disordered" evidence="1">
    <location>
        <begin position="128"/>
        <end position="156"/>
    </location>
</feature>
<dbReference type="EMBL" id="JAKGUD010000002">
    <property type="protein sequence ID" value="MCF4141629.1"/>
    <property type="molecule type" value="Genomic_DNA"/>
</dbReference>
<gene>
    <name evidence="3" type="ORF">L2W38_02205</name>
</gene>
<keyword evidence="2" id="KW-1133">Transmembrane helix</keyword>
<dbReference type="Proteomes" id="UP001200430">
    <property type="component" value="Unassembled WGS sequence"/>
</dbReference>
<dbReference type="RefSeq" id="WP_236098133.1">
    <property type="nucleotide sequence ID" value="NZ_JAKGUD010000002.1"/>
</dbReference>
<keyword evidence="2" id="KW-0812">Transmembrane</keyword>
<keyword evidence="2" id="KW-0472">Membrane</keyword>
<evidence type="ECO:0000313" key="3">
    <source>
        <dbReference type="EMBL" id="MCF4141629.1"/>
    </source>
</evidence>
<evidence type="ECO:0000256" key="1">
    <source>
        <dbReference type="SAM" id="MobiDB-lite"/>
    </source>
</evidence>
<reference evidence="3 4" key="1">
    <citation type="submission" date="2022-01" db="EMBL/GenBank/DDBJ databases">
        <title>Dethiosulfovibrio faecalis sp. nov., a novel proteolytic, non-sulfur-reducing bacterium isolated from a marine aquaculture solid waste bioreactor.</title>
        <authorList>
            <person name="Grabowski S."/>
            <person name="Apolinario E."/>
            <person name="Schneider N."/>
            <person name="Marshall C.W."/>
            <person name="Sowers K.R."/>
        </authorList>
    </citation>
    <scope>NUCLEOTIDE SEQUENCE [LARGE SCALE GENOMIC DNA]</scope>
    <source>
        <strain evidence="3 4">DSM 12537</strain>
    </source>
</reference>
<keyword evidence="4" id="KW-1185">Reference proteome</keyword>
<evidence type="ECO:0000256" key="2">
    <source>
        <dbReference type="SAM" id="Phobius"/>
    </source>
</evidence>
<protein>
    <submittedName>
        <fullName evidence="3">Uncharacterized protein</fullName>
    </submittedName>
</protein>
<feature type="transmembrane region" description="Helical" evidence="2">
    <location>
        <begin position="65"/>
        <end position="84"/>
    </location>
</feature>
<name>A0ABS9EKA0_9BACT</name>
<organism evidence="3 4">
    <name type="scientific">Dethiosulfovibrio marinus</name>
    <dbReference type="NCBI Taxonomy" id="133532"/>
    <lineage>
        <taxon>Bacteria</taxon>
        <taxon>Thermotogati</taxon>
        <taxon>Synergistota</taxon>
        <taxon>Synergistia</taxon>
        <taxon>Synergistales</taxon>
        <taxon>Dethiosulfovibrionaceae</taxon>
        <taxon>Dethiosulfovibrio</taxon>
    </lineage>
</organism>
<proteinExistence type="predicted"/>
<sequence>MDGKIKKVQRWLERCLVACKSRSWENALADMECASAELETARRELWSIVDGSRSKVRTRRISRSIGASVAAAVFVLVAAFPVSMPEPVRRAVRSSLAWEDQKALLELVTRDEREMLLMLRKNLSSANVPERAPETATVRENPSDRVSMKAVKGGSSENEVPLDQFIELMEIGQRALRTDDGPVLLEER</sequence>
<evidence type="ECO:0000313" key="4">
    <source>
        <dbReference type="Proteomes" id="UP001200430"/>
    </source>
</evidence>
<comment type="caution">
    <text evidence="3">The sequence shown here is derived from an EMBL/GenBank/DDBJ whole genome shotgun (WGS) entry which is preliminary data.</text>
</comment>
<accession>A0ABS9EKA0</accession>